<comment type="similarity">
    <text evidence="1">Belongs to the SOS response-associated peptidase family.</text>
</comment>
<dbReference type="OrthoDB" id="2111841at2759"/>
<dbReference type="PANTHER" id="PTHR13604:SF0">
    <property type="entry name" value="ABASIC SITE PROCESSING PROTEIN HMCES"/>
    <property type="match status" value="1"/>
</dbReference>
<dbReference type="InterPro" id="IPR003738">
    <property type="entry name" value="SRAP"/>
</dbReference>
<dbReference type="GO" id="GO:0106300">
    <property type="term" value="P:protein-DNA covalent cross-linking repair"/>
    <property type="evidence" value="ECO:0007669"/>
    <property type="project" value="InterPro"/>
</dbReference>
<dbReference type="PANTHER" id="PTHR13604">
    <property type="entry name" value="DC12-RELATED"/>
    <property type="match status" value="1"/>
</dbReference>
<protein>
    <recommendedName>
        <fullName evidence="11">DUF159-domain-containing protein</fullName>
    </recommendedName>
</protein>
<comment type="caution">
    <text evidence="9">The sequence shown here is derived from an EMBL/GenBank/DDBJ whole genome shotgun (WGS) entry which is preliminary data.</text>
</comment>
<dbReference type="GO" id="GO:0016829">
    <property type="term" value="F:lyase activity"/>
    <property type="evidence" value="ECO:0007669"/>
    <property type="project" value="UniProtKB-KW"/>
</dbReference>
<dbReference type="EMBL" id="JABBWM010000030">
    <property type="protein sequence ID" value="KAG2107630.1"/>
    <property type="molecule type" value="Genomic_DNA"/>
</dbReference>
<dbReference type="SUPFAM" id="SSF143081">
    <property type="entry name" value="BB1717-like"/>
    <property type="match status" value="1"/>
</dbReference>
<dbReference type="Proteomes" id="UP000823399">
    <property type="component" value="Unassembled WGS sequence"/>
</dbReference>
<dbReference type="GO" id="GO:0006508">
    <property type="term" value="P:proteolysis"/>
    <property type="evidence" value="ECO:0007669"/>
    <property type="project" value="UniProtKB-KW"/>
</dbReference>
<dbReference type="Gene3D" id="3.90.1680.10">
    <property type="entry name" value="SOS response associated peptidase-like"/>
    <property type="match status" value="1"/>
</dbReference>
<keyword evidence="6" id="KW-0238">DNA-binding</keyword>
<feature type="region of interest" description="Disordered" evidence="8">
    <location>
        <begin position="242"/>
        <end position="270"/>
    </location>
</feature>
<evidence type="ECO:0000313" key="10">
    <source>
        <dbReference type="Proteomes" id="UP000823399"/>
    </source>
</evidence>
<keyword evidence="4" id="KW-0378">Hydrolase</keyword>
<keyword evidence="7" id="KW-0456">Lyase</keyword>
<evidence type="ECO:0000256" key="8">
    <source>
        <dbReference type="SAM" id="MobiDB-lite"/>
    </source>
</evidence>
<gene>
    <name evidence="9" type="ORF">F5147DRAFT_613135</name>
</gene>
<evidence type="ECO:0000256" key="4">
    <source>
        <dbReference type="ARBA" id="ARBA00022801"/>
    </source>
</evidence>
<evidence type="ECO:0000256" key="5">
    <source>
        <dbReference type="ARBA" id="ARBA00023124"/>
    </source>
</evidence>
<name>A0A9P7JTP3_9AGAM</name>
<dbReference type="GeneID" id="64694737"/>
<evidence type="ECO:0000256" key="6">
    <source>
        <dbReference type="ARBA" id="ARBA00023125"/>
    </source>
</evidence>
<keyword evidence="3" id="KW-0227">DNA damage</keyword>
<evidence type="ECO:0000313" key="9">
    <source>
        <dbReference type="EMBL" id="KAG2107630.1"/>
    </source>
</evidence>
<dbReference type="GO" id="GO:0008233">
    <property type="term" value="F:peptidase activity"/>
    <property type="evidence" value="ECO:0007669"/>
    <property type="project" value="UniProtKB-KW"/>
</dbReference>
<sequence>MCGRYALGLQRSEIRALPGYPNLEIGEWVNEDNFVPRYNIAPNSQAPVILRRNAASSDLQMQTMRWGIPYGKIHAKGQQAINARSENIMESVGMWNKYRSSNRCVVVSQGYYEWQTKGKAKLPHFTKNADGKVMLMAGLYHVSEVTIPNYVFAIITTSASTSLSWLHDRQPVILTSDADVTKWLDTSSNAWSAELGKLLRPAEGLICYQVPKEVGKVGAESPAFVQPVTTRKDGIEAMFAKQRAKQEGNKEGIKRKRSPSPVIPSMQSEPVGKVNKSLKIECKKFKIE</sequence>
<dbReference type="RefSeq" id="XP_041292361.1">
    <property type="nucleotide sequence ID" value="XM_041432478.1"/>
</dbReference>
<evidence type="ECO:0000256" key="2">
    <source>
        <dbReference type="ARBA" id="ARBA00022670"/>
    </source>
</evidence>
<dbReference type="AlphaFoldDB" id="A0A9P7JTP3"/>
<dbReference type="InterPro" id="IPR036590">
    <property type="entry name" value="SRAP-like"/>
</dbReference>
<proteinExistence type="inferred from homology"/>
<accession>A0A9P7JTP3</accession>
<reference evidence="9" key="1">
    <citation type="journal article" date="2020" name="New Phytol.">
        <title>Comparative genomics reveals dynamic genome evolution in host specialist ectomycorrhizal fungi.</title>
        <authorList>
            <person name="Lofgren L.A."/>
            <person name="Nguyen N.H."/>
            <person name="Vilgalys R."/>
            <person name="Ruytinx J."/>
            <person name="Liao H.L."/>
            <person name="Branco S."/>
            <person name="Kuo A."/>
            <person name="LaButti K."/>
            <person name="Lipzen A."/>
            <person name="Andreopoulos W."/>
            <person name="Pangilinan J."/>
            <person name="Riley R."/>
            <person name="Hundley H."/>
            <person name="Na H."/>
            <person name="Barry K."/>
            <person name="Grigoriev I.V."/>
            <person name="Stajich J.E."/>
            <person name="Kennedy P.G."/>
        </authorList>
    </citation>
    <scope>NUCLEOTIDE SEQUENCE</scope>
    <source>
        <strain evidence="9">FC423</strain>
    </source>
</reference>
<evidence type="ECO:0000256" key="3">
    <source>
        <dbReference type="ARBA" id="ARBA00022763"/>
    </source>
</evidence>
<keyword evidence="10" id="KW-1185">Reference proteome</keyword>
<evidence type="ECO:0000256" key="7">
    <source>
        <dbReference type="ARBA" id="ARBA00023239"/>
    </source>
</evidence>
<evidence type="ECO:0008006" key="11">
    <source>
        <dbReference type="Google" id="ProtNLM"/>
    </source>
</evidence>
<keyword evidence="2" id="KW-0645">Protease</keyword>
<keyword evidence="5" id="KW-0190">Covalent protein-DNA linkage</keyword>
<dbReference type="Pfam" id="PF02586">
    <property type="entry name" value="SRAP"/>
    <property type="match status" value="1"/>
</dbReference>
<evidence type="ECO:0000256" key="1">
    <source>
        <dbReference type="ARBA" id="ARBA00008136"/>
    </source>
</evidence>
<dbReference type="GO" id="GO:0003697">
    <property type="term" value="F:single-stranded DNA binding"/>
    <property type="evidence" value="ECO:0007669"/>
    <property type="project" value="InterPro"/>
</dbReference>
<organism evidence="9 10">
    <name type="scientific">Suillus discolor</name>
    <dbReference type="NCBI Taxonomy" id="1912936"/>
    <lineage>
        <taxon>Eukaryota</taxon>
        <taxon>Fungi</taxon>
        <taxon>Dikarya</taxon>
        <taxon>Basidiomycota</taxon>
        <taxon>Agaricomycotina</taxon>
        <taxon>Agaricomycetes</taxon>
        <taxon>Agaricomycetidae</taxon>
        <taxon>Boletales</taxon>
        <taxon>Suillineae</taxon>
        <taxon>Suillaceae</taxon>
        <taxon>Suillus</taxon>
    </lineage>
</organism>